<dbReference type="Gene3D" id="1.10.10.10">
    <property type="entry name" value="Winged helix-like DNA-binding domain superfamily/Winged helix DNA-binding domain"/>
    <property type="match status" value="1"/>
</dbReference>
<gene>
    <name evidence="5" type="ORF">AQJ91_19380</name>
</gene>
<dbReference type="InterPro" id="IPR036390">
    <property type="entry name" value="WH_DNA-bd_sf"/>
</dbReference>
<dbReference type="InterPro" id="IPR036388">
    <property type="entry name" value="WH-like_DNA-bd_sf"/>
</dbReference>
<evidence type="ECO:0000313" key="5">
    <source>
        <dbReference type="EMBL" id="KUO19519.1"/>
    </source>
</evidence>
<dbReference type="Pfam" id="PF00392">
    <property type="entry name" value="GntR"/>
    <property type="match status" value="1"/>
</dbReference>
<dbReference type="PRINTS" id="PR00035">
    <property type="entry name" value="HTHGNTR"/>
</dbReference>
<accession>A0A117S103</accession>
<dbReference type="AlphaFoldDB" id="A0A117S103"/>
<keyword evidence="6" id="KW-1185">Reference proteome</keyword>
<dbReference type="PROSITE" id="PS50949">
    <property type="entry name" value="HTH_GNTR"/>
    <property type="match status" value="1"/>
</dbReference>
<dbReference type="PANTHER" id="PTHR43537">
    <property type="entry name" value="TRANSCRIPTIONAL REGULATOR, GNTR FAMILY"/>
    <property type="match status" value="1"/>
</dbReference>
<evidence type="ECO:0000259" key="4">
    <source>
        <dbReference type="PROSITE" id="PS50949"/>
    </source>
</evidence>
<dbReference type="Proteomes" id="UP000053260">
    <property type="component" value="Unassembled WGS sequence"/>
</dbReference>
<sequence>MGAPLIETAVARLRDLILDGTLEPGDRLPREQDLCTQLGLSRNTVREAVRALVTARVLDVRRGDGTFVTDLTPELLLGGIGGHRALGRHESRRDP</sequence>
<evidence type="ECO:0000256" key="2">
    <source>
        <dbReference type="ARBA" id="ARBA00023125"/>
    </source>
</evidence>
<dbReference type="PANTHER" id="PTHR43537:SF5">
    <property type="entry name" value="UXU OPERON TRANSCRIPTIONAL REGULATOR"/>
    <property type="match status" value="1"/>
</dbReference>
<keyword evidence="1" id="KW-0805">Transcription regulation</keyword>
<evidence type="ECO:0000313" key="6">
    <source>
        <dbReference type="Proteomes" id="UP000053260"/>
    </source>
</evidence>
<dbReference type="InterPro" id="IPR000524">
    <property type="entry name" value="Tscrpt_reg_HTH_GntR"/>
</dbReference>
<dbReference type="STRING" id="909626.AQJ91_19380"/>
<evidence type="ECO:0000256" key="3">
    <source>
        <dbReference type="ARBA" id="ARBA00023163"/>
    </source>
</evidence>
<dbReference type="GO" id="GO:0003677">
    <property type="term" value="F:DNA binding"/>
    <property type="evidence" value="ECO:0007669"/>
    <property type="project" value="UniProtKB-KW"/>
</dbReference>
<proteinExistence type="predicted"/>
<dbReference type="SUPFAM" id="SSF46785">
    <property type="entry name" value="Winged helix' DNA-binding domain"/>
    <property type="match status" value="1"/>
</dbReference>
<reference evidence="5 6" key="1">
    <citation type="submission" date="2015-10" db="EMBL/GenBank/DDBJ databases">
        <title>Draft genome sequence of Streptomyces sp. RV15, isolated from a marine sponge.</title>
        <authorList>
            <person name="Ruckert C."/>
            <person name="Abdelmohsen U.R."/>
            <person name="Winkler A."/>
            <person name="Hentschel U."/>
            <person name="Kalinowski J."/>
            <person name="Kampfer P."/>
            <person name="Glaeser S."/>
        </authorList>
    </citation>
    <scope>NUCLEOTIDE SEQUENCE [LARGE SCALE GENOMIC DNA]</scope>
    <source>
        <strain evidence="5 6">RV15</strain>
    </source>
</reference>
<organism evidence="5 6">
    <name type="scientific">Streptomyces dysideae</name>
    <dbReference type="NCBI Taxonomy" id="909626"/>
    <lineage>
        <taxon>Bacteria</taxon>
        <taxon>Bacillati</taxon>
        <taxon>Actinomycetota</taxon>
        <taxon>Actinomycetes</taxon>
        <taxon>Kitasatosporales</taxon>
        <taxon>Streptomycetaceae</taxon>
        <taxon>Streptomyces</taxon>
    </lineage>
</organism>
<dbReference type="RefSeq" id="WP_067022930.1">
    <property type="nucleotide sequence ID" value="NZ_KQ949085.1"/>
</dbReference>
<dbReference type="SMART" id="SM00345">
    <property type="entry name" value="HTH_GNTR"/>
    <property type="match status" value="1"/>
</dbReference>
<dbReference type="GO" id="GO:0003700">
    <property type="term" value="F:DNA-binding transcription factor activity"/>
    <property type="evidence" value="ECO:0007669"/>
    <property type="project" value="InterPro"/>
</dbReference>
<keyword evidence="3" id="KW-0804">Transcription</keyword>
<dbReference type="CDD" id="cd07377">
    <property type="entry name" value="WHTH_GntR"/>
    <property type="match status" value="1"/>
</dbReference>
<evidence type="ECO:0000256" key="1">
    <source>
        <dbReference type="ARBA" id="ARBA00023015"/>
    </source>
</evidence>
<comment type="caution">
    <text evidence="5">The sequence shown here is derived from an EMBL/GenBank/DDBJ whole genome shotgun (WGS) entry which is preliminary data.</text>
</comment>
<dbReference type="EMBL" id="LMXB01000051">
    <property type="protein sequence ID" value="KUO19519.1"/>
    <property type="molecule type" value="Genomic_DNA"/>
</dbReference>
<feature type="domain" description="HTH gntR-type" evidence="4">
    <location>
        <begin position="3"/>
        <end position="71"/>
    </location>
</feature>
<name>A0A117S103_9ACTN</name>
<keyword evidence="2" id="KW-0238">DNA-binding</keyword>
<protein>
    <recommendedName>
        <fullName evidence="4">HTH gntR-type domain-containing protein</fullName>
    </recommendedName>
</protein>